<organism evidence="2 3">
    <name type="scientific">Diaporthe ampelina</name>
    <dbReference type="NCBI Taxonomy" id="1214573"/>
    <lineage>
        <taxon>Eukaryota</taxon>
        <taxon>Fungi</taxon>
        <taxon>Dikarya</taxon>
        <taxon>Ascomycota</taxon>
        <taxon>Pezizomycotina</taxon>
        <taxon>Sordariomycetes</taxon>
        <taxon>Sordariomycetidae</taxon>
        <taxon>Diaporthales</taxon>
        <taxon>Diaporthaceae</taxon>
        <taxon>Diaporthe</taxon>
    </lineage>
</organism>
<evidence type="ECO:0008006" key="4">
    <source>
        <dbReference type="Google" id="ProtNLM"/>
    </source>
</evidence>
<dbReference type="SUPFAM" id="SSF64268">
    <property type="entry name" value="PX domain"/>
    <property type="match status" value="1"/>
</dbReference>
<reference evidence="2 3" key="1">
    <citation type="submission" date="2015-05" db="EMBL/GenBank/DDBJ databases">
        <title>Distinctive expansion of gene families associated with plant cell wall degradation and secondary metabolism in the genomes of grapevine trunk pathogens.</title>
        <authorList>
            <person name="Lawrence D.P."/>
            <person name="Travadon R."/>
            <person name="Rolshausen P.E."/>
            <person name="Baumgartner K."/>
        </authorList>
    </citation>
    <scope>NUCLEOTIDE SEQUENCE [LARGE SCALE GENOMIC DNA]</scope>
    <source>
        <strain evidence="2">DA912</strain>
    </source>
</reference>
<dbReference type="OrthoDB" id="4576988at2759"/>
<keyword evidence="3" id="KW-1185">Reference proteome</keyword>
<reference evidence="2 3" key="2">
    <citation type="submission" date="2015-05" db="EMBL/GenBank/DDBJ databases">
        <authorList>
            <person name="Morales-Cruz A."/>
            <person name="Amrine K.C."/>
            <person name="Cantu D."/>
        </authorList>
    </citation>
    <scope>NUCLEOTIDE SEQUENCE [LARGE SCALE GENOMIC DNA]</scope>
    <source>
        <strain evidence="2">DA912</strain>
    </source>
</reference>
<comment type="caution">
    <text evidence="2">The sequence shown here is derived from an EMBL/GenBank/DDBJ whole genome shotgun (WGS) entry which is preliminary data.</text>
</comment>
<sequence length="195" mass="22856">MHIQIWHQPQPDERRPRQMPPVPKKAPARPTTDNTHRRQQLQQLQLQRQQQQQQAQQQAQQQQEQQQHQHQHAVPSPLKPQLHSRKCHHTYNATRHLPQAVWIRSVRLSKENPSAVVYEVVLCYNHNRACTVNRTWEDFQKLKSGLGSWRNAPTFSSPKDIDGLQGFLCEAISKKGREVAMEFFLRRRMDDCGGA</sequence>
<feature type="region of interest" description="Disordered" evidence="1">
    <location>
        <begin position="1"/>
        <end position="83"/>
    </location>
</feature>
<dbReference type="Proteomes" id="UP000034680">
    <property type="component" value="Unassembled WGS sequence"/>
</dbReference>
<evidence type="ECO:0000313" key="3">
    <source>
        <dbReference type="Proteomes" id="UP000034680"/>
    </source>
</evidence>
<accession>A0A0G2FJG8</accession>
<dbReference type="AlphaFoldDB" id="A0A0G2FJG8"/>
<name>A0A0G2FJG8_9PEZI</name>
<evidence type="ECO:0000256" key="1">
    <source>
        <dbReference type="SAM" id="MobiDB-lite"/>
    </source>
</evidence>
<dbReference type="GO" id="GO:0035091">
    <property type="term" value="F:phosphatidylinositol binding"/>
    <property type="evidence" value="ECO:0007669"/>
    <property type="project" value="InterPro"/>
</dbReference>
<protein>
    <recommendedName>
        <fullName evidence="4">PX domain-containing protein</fullName>
    </recommendedName>
</protein>
<proteinExistence type="predicted"/>
<gene>
    <name evidence="2" type="ORF">UCDDA912_g05481</name>
</gene>
<dbReference type="EMBL" id="LCUC01000198">
    <property type="protein sequence ID" value="KKY34527.1"/>
    <property type="molecule type" value="Genomic_DNA"/>
</dbReference>
<evidence type="ECO:0000313" key="2">
    <source>
        <dbReference type="EMBL" id="KKY34527.1"/>
    </source>
</evidence>
<feature type="compositionally biased region" description="Low complexity" evidence="1">
    <location>
        <begin position="40"/>
        <end position="68"/>
    </location>
</feature>
<dbReference type="InterPro" id="IPR036871">
    <property type="entry name" value="PX_dom_sf"/>
</dbReference>